<evidence type="ECO:0000259" key="2">
    <source>
        <dbReference type="Pfam" id="PF14403"/>
    </source>
</evidence>
<organism evidence="3 4">
    <name type="scientific">Thioclava nitratireducens</name>
    <dbReference type="NCBI Taxonomy" id="1915078"/>
    <lineage>
        <taxon>Bacteria</taxon>
        <taxon>Pseudomonadati</taxon>
        <taxon>Pseudomonadota</taxon>
        <taxon>Alphaproteobacteria</taxon>
        <taxon>Rhodobacterales</taxon>
        <taxon>Paracoccaceae</taxon>
        <taxon>Thioclava</taxon>
    </lineage>
</organism>
<evidence type="ECO:0008006" key="5">
    <source>
        <dbReference type="Google" id="ProtNLM"/>
    </source>
</evidence>
<evidence type="ECO:0000259" key="1">
    <source>
        <dbReference type="Pfam" id="PF04168"/>
    </source>
</evidence>
<evidence type="ECO:0000313" key="4">
    <source>
        <dbReference type="Proteomes" id="UP000185622"/>
    </source>
</evidence>
<feature type="domain" description="DUF403" evidence="1">
    <location>
        <begin position="530"/>
        <end position="810"/>
    </location>
</feature>
<dbReference type="Pfam" id="PF14403">
    <property type="entry name" value="CP_ATPgrasp_2"/>
    <property type="match status" value="1"/>
</dbReference>
<dbReference type="InterPro" id="IPR007296">
    <property type="entry name" value="DUF403"/>
</dbReference>
<reference evidence="3 4" key="1">
    <citation type="submission" date="2017-01" db="EMBL/GenBank/DDBJ databases">
        <title>The complete genome sequence of a sulfur-oxidizing marine bacterium Thioclava sp. 25B10_4T.</title>
        <authorList>
            <person name="Liu Y."/>
            <person name="Lai Q."/>
            <person name="Shao Z."/>
        </authorList>
    </citation>
    <scope>NUCLEOTIDE SEQUENCE [LARGE SCALE GENOMIC DNA]</scope>
    <source>
        <strain evidence="3 4">25B10_4</strain>
    </source>
</reference>
<dbReference type="Proteomes" id="UP000185622">
    <property type="component" value="Chromosome"/>
</dbReference>
<accession>A0ABN4XDS3</accession>
<feature type="domain" description="Circularly permuted ATP-grasp type 2" evidence="2">
    <location>
        <begin position="95"/>
        <end position="481"/>
    </location>
</feature>
<dbReference type="InterPro" id="IPR025841">
    <property type="entry name" value="CP_ATPgrasp_2"/>
</dbReference>
<sequence>MQSPDTPDAASPLEQHPLLAGYAPVPGVADELFERSGAMRRVWRPFVEKFLQLEPGEIPQRFERGNQYLRDAGVYYRQYSNDVLAEREWPLSHIPVVLHESEWSSICEGLAQRADLLEAVMADLYGPGTLVSNGHLPPELIAGNKHWMRPMVGVQPKGGNYLHFLAFEIGRSPDGSWFVLGDRTQAPSGAGFALENRMATGRIFPESFPRDHIHKLATFFGDFRAALETLAGRADGDMRRAAILTPGPANDSYYEHTYIARYLGLSLLEGEDLLVQNGEAMVRTIEGPQPLGALWRRMDAGFVDPLEFDPATQIGTPGLMEAVREGNLAMVNALGAGVLETRALMAFLPKISRVLTGQPLAMPNIATWWCGGASERAHVRANAANMMIGPAMAVDLPFDLDAATALGGQFRSGAEAPIADWLEAEGGKLVGQEAVTLSTTPAWHDDGEGGGAIRPCPMTVRVFAARTPQGWQFMKGGYARIGPEGDATALSMQQGGAVADVWIVSDKPVPSASIAPRQTGTFRRKIPGTLPARAADNLYWLGRYIERCEDSIRVIRAYHLRLAATGSPEDPRLARLAQFLGAHGFDISQPVPDALLQRLDAAQACASKVRDRFSTDGWLALKDLSKTAREMVNTARPGDDAARAMGVLLRKITGFSGLVHENMYRFEGWRFLSIGRALERADGLAALLIRFTAEDAPEGALDLAVEVADSVITHQRRYRVRTNLETVLDLLVLDAANPRAILFHINGLKALLDELPGAEVAGRPGDLLRALMPLRTQLSVIEPEEVTLQMLQQIRSDLFRLSDLVSQKYLR</sequence>
<gene>
    <name evidence="3" type="ORF">BMG03_11970</name>
</gene>
<proteinExistence type="predicted"/>
<dbReference type="RefSeq" id="WP_075774995.1">
    <property type="nucleotide sequence ID" value="NZ_CP019437.1"/>
</dbReference>
<evidence type="ECO:0000313" key="3">
    <source>
        <dbReference type="EMBL" id="AQS48431.1"/>
    </source>
</evidence>
<dbReference type="Pfam" id="PF04168">
    <property type="entry name" value="Alpha-E"/>
    <property type="match status" value="1"/>
</dbReference>
<dbReference type="EMBL" id="CP019437">
    <property type="protein sequence ID" value="AQS48431.1"/>
    <property type="molecule type" value="Genomic_DNA"/>
</dbReference>
<dbReference type="InterPro" id="IPR051680">
    <property type="entry name" value="ATP-dep_Glu-Cys_Ligase-2"/>
</dbReference>
<dbReference type="PANTHER" id="PTHR34595">
    <property type="entry name" value="BLR5612 PROTEIN"/>
    <property type="match status" value="1"/>
</dbReference>
<name>A0ABN4XDS3_9RHOB</name>
<keyword evidence="4" id="KW-1185">Reference proteome</keyword>
<dbReference type="PANTHER" id="PTHR34595:SF2">
    <property type="entry name" value="BLR2978 PROTEIN"/>
    <property type="match status" value="1"/>
</dbReference>
<protein>
    <recommendedName>
        <fullName evidence="5">DUF403 domain-containing protein</fullName>
    </recommendedName>
</protein>
<dbReference type="Gene3D" id="3.40.50.11290">
    <property type="match status" value="1"/>
</dbReference>
<dbReference type="SUPFAM" id="SSF56059">
    <property type="entry name" value="Glutathione synthetase ATP-binding domain-like"/>
    <property type="match status" value="1"/>
</dbReference>